<proteinExistence type="predicted"/>
<evidence type="ECO:0000256" key="3">
    <source>
        <dbReference type="SAM" id="MobiDB-lite"/>
    </source>
</evidence>
<comment type="caution">
    <text evidence="4">The sequence shown here is derived from an EMBL/GenBank/DDBJ whole genome shotgun (WGS) entry which is preliminary data.</text>
</comment>
<dbReference type="Gene3D" id="3.80.10.10">
    <property type="entry name" value="Ribonuclease Inhibitor"/>
    <property type="match status" value="1"/>
</dbReference>
<dbReference type="AlphaFoldDB" id="A0A8J7NQD9"/>
<evidence type="ECO:0000313" key="5">
    <source>
        <dbReference type="Proteomes" id="UP000736164"/>
    </source>
</evidence>
<dbReference type="PANTHER" id="PTHR45973:SF35">
    <property type="entry name" value="LEUCINE-RICH REPEAT-CONTAINING PROTEIN 43"/>
    <property type="match status" value="1"/>
</dbReference>
<dbReference type="Proteomes" id="UP000736164">
    <property type="component" value="Unassembled WGS sequence"/>
</dbReference>
<evidence type="ECO:0000313" key="4">
    <source>
        <dbReference type="EMBL" id="MBN3316663.1"/>
    </source>
</evidence>
<dbReference type="PANTHER" id="PTHR45973">
    <property type="entry name" value="PROTEIN PHOSPHATASE 1 REGULATORY SUBUNIT SDS22-RELATED"/>
    <property type="match status" value="1"/>
</dbReference>
<dbReference type="PROSITE" id="PS51450">
    <property type="entry name" value="LRR"/>
    <property type="match status" value="2"/>
</dbReference>
<dbReference type="SUPFAM" id="SSF52058">
    <property type="entry name" value="L domain-like"/>
    <property type="match status" value="1"/>
</dbReference>
<name>A0A8J7NQD9_ATRSP</name>
<dbReference type="EMBL" id="JAAWVO010030973">
    <property type="protein sequence ID" value="MBN3316663.1"/>
    <property type="molecule type" value="Genomic_DNA"/>
</dbReference>
<organism evidence="4 5">
    <name type="scientific">Atractosteus spatula</name>
    <name type="common">Alligator gar</name>
    <name type="synonym">Lepisosteus spatula</name>
    <dbReference type="NCBI Taxonomy" id="7917"/>
    <lineage>
        <taxon>Eukaryota</taxon>
        <taxon>Metazoa</taxon>
        <taxon>Chordata</taxon>
        <taxon>Craniata</taxon>
        <taxon>Vertebrata</taxon>
        <taxon>Euteleostomi</taxon>
        <taxon>Actinopterygii</taxon>
        <taxon>Neopterygii</taxon>
        <taxon>Holostei</taxon>
        <taxon>Semionotiformes</taxon>
        <taxon>Lepisosteidae</taxon>
        <taxon>Atractosteus</taxon>
    </lineage>
</organism>
<keyword evidence="2" id="KW-0677">Repeat</keyword>
<feature type="compositionally biased region" description="Basic residues" evidence="3">
    <location>
        <begin position="491"/>
        <end position="503"/>
    </location>
</feature>
<keyword evidence="5" id="KW-1185">Reference proteome</keyword>
<dbReference type="InterPro" id="IPR032675">
    <property type="entry name" value="LRR_dom_sf"/>
</dbReference>
<gene>
    <name evidence="4" type="primary">Lrrc43</name>
    <name evidence="4" type="ORF">GTO95_0016184</name>
</gene>
<keyword evidence="1" id="KW-0433">Leucine-rich repeat</keyword>
<feature type="non-terminal residue" evidence="4">
    <location>
        <position position="541"/>
    </location>
</feature>
<evidence type="ECO:0000256" key="1">
    <source>
        <dbReference type="ARBA" id="ARBA00022614"/>
    </source>
</evidence>
<evidence type="ECO:0000256" key="2">
    <source>
        <dbReference type="ARBA" id="ARBA00022737"/>
    </source>
</evidence>
<dbReference type="InterPro" id="IPR050576">
    <property type="entry name" value="Cilia_flagella_integrity"/>
</dbReference>
<reference evidence="4" key="1">
    <citation type="journal article" date="2021" name="Cell">
        <title>Tracing the genetic footprints of vertebrate landing in non-teleost ray-finned fishes.</title>
        <authorList>
            <person name="Bi X."/>
            <person name="Wang K."/>
            <person name="Yang L."/>
            <person name="Pan H."/>
            <person name="Jiang H."/>
            <person name="Wei Q."/>
            <person name="Fang M."/>
            <person name="Yu H."/>
            <person name="Zhu C."/>
            <person name="Cai Y."/>
            <person name="He Y."/>
            <person name="Gan X."/>
            <person name="Zeng H."/>
            <person name="Yu D."/>
            <person name="Zhu Y."/>
            <person name="Jiang H."/>
            <person name="Qiu Q."/>
            <person name="Yang H."/>
            <person name="Zhang Y.E."/>
            <person name="Wang W."/>
            <person name="Zhu M."/>
            <person name="He S."/>
            <person name="Zhang G."/>
        </authorList>
    </citation>
    <scope>NUCLEOTIDE SEQUENCE</scope>
    <source>
        <strain evidence="4">Allg_001</strain>
    </source>
</reference>
<feature type="region of interest" description="Disordered" evidence="3">
    <location>
        <begin position="399"/>
        <end position="444"/>
    </location>
</feature>
<feature type="region of interest" description="Disordered" evidence="3">
    <location>
        <begin position="484"/>
        <end position="514"/>
    </location>
</feature>
<feature type="non-terminal residue" evidence="4">
    <location>
        <position position="1"/>
    </location>
</feature>
<sequence length="541" mass="59420">MAVRSPGRICSDFIFKYFTKLRIVDKGVSIVDEWLLRFINLEELVLSANHISEINSDHLPRTLKVLELCANEISDMKGLCKNPPPGLQHLGLGYNRLSSVTNYKYLMAAFWPELVSLDLSFSGFGDQVGMMDALATLPSLRCLVLQGAPLTLAPSYPGYTLDSLPRLIFLDDARVSPDERHCFSGLAKKRELIAEEGVVIVKIGKLKGIPDPCLEAEQITNEFPLIAYSFLITYEFLGSNPLALVPQTEDESGRLPVSSGFGMLIVSTHTRGNYHERAAGLGQARSSQDYVVTGKKSSQIKDSRQVLTVALPRSANSTIAPRTQELSGISPKCHSSVPCPDASWKPFLTIHRTPGLTWTEVMDSEYRAVHRTRDLPALKRFFLRGLQVTVEEQKVLSWPADTGENAGTKPASGKKGAGKEKEDGKGKPKDKKKKEPQLELIQDPPVRRTLGSAWVALEGLLSGEKHIETVCDCGVLQTSQAARPLPAGEKVHRRSIPGKGKAKKSNEVEAVTEVAPSQPTPLTVEFTVQLSKWRTTAEACQ</sequence>
<dbReference type="InterPro" id="IPR001611">
    <property type="entry name" value="Leu-rich_rpt"/>
</dbReference>
<feature type="compositionally biased region" description="Basic and acidic residues" evidence="3">
    <location>
        <begin position="417"/>
        <end position="437"/>
    </location>
</feature>
<accession>A0A8J7NQD9</accession>
<protein>
    <submittedName>
        <fullName evidence="4">LRC43 protein</fullName>
    </submittedName>
</protein>